<feature type="transmembrane region" description="Helical" evidence="1">
    <location>
        <begin position="117"/>
        <end position="136"/>
    </location>
</feature>
<protein>
    <submittedName>
        <fullName evidence="3">DUF2318 domain-containing protein</fullName>
    </submittedName>
</protein>
<feature type="transmembrane region" description="Helical" evidence="1">
    <location>
        <begin position="56"/>
        <end position="74"/>
    </location>
</feature>
<keyword evidence="4" id="KW-1185">Reference proteome</keyword>
<reference evidence="3 4" key="1">
    <citation type="submission" date="2021-01" db="EMBL/GenBank/DDBJ databases">
        <title>Isolation and description of Catonella massiliensis sp. nov., a novel Catonella species, isolated from a stable periodontitis subject.</title>
        <authorList>
            <person name="Antezack A."/>
            <person name="Boxberger M."/>
            <person name="La Scola B."/>
            <person name="Monnet-Corti V."/>
        </authorList>
    </citation>
    <scope>NUCLEOTIDE SEQUENCE [LARGE SCALE GENOMIC DNA]</scope>
    <source>
        <strain evidence="3 4">Marseille-Q4567</strain>
    </source>
</reference>
<accession>A0ABS1IXC4</accession>
<proteinExistence type="predicted"/>
<feature type="transmembrane region" description="Helical" evidence="1">
    <location>
        <begin position="86"/>
        <end position="108"/>
    </location>
</feature>
<dbReference type="Proteomes" id="UP000604730">
    <property type="component" value="Unassembled WGS sequence"/>
</dbReference>
<feature type="transmembrane region" description="Helical" evidence="1">
    <location>
        <begin position="156"/>
        <end position="178"/>
    </location>
</feature>
<gene>
    <name evidence="3" type="ORF">JJN12_01975</name>
</gene>
<keyword evidence="1" id="KW-0472">Membrane</keyword>
<feature type="transmembrane region" description="Helical" evidence="1">
    <location>
        <begin position="237"/>
        <end position="256"/>
    </location>
</feature>
<organism evidence="3 4">
    <name type="scientific">Catonella massiliensis</name>
    <dbReference type="NCBI Taxonomy" id="2799636"/>
    <lineage>
        <taxon>Bacteria</taxon>
        <taxon>Bacillati</taxon>
        <taxon>Bacillota</taxon>
        <taxon>Clostridia</taxon>
        <taxon>Lachnospirales</taxon>
        <taxon>Lachnospiraceae</taxon>
        <taxon>Catonella</taxon>
    </lineage>
</organism>
<dbReference type="RefSeq" id="WP_208428119.1">
    <property type="nucleotide sequence ID" value="NZ_JAEPRJ010000001.1"/>
</dbReference>
<sequence>MFCYIQMADEVWIIDKEKEVLKYFVLSTEQLLPMMLLTGLLLAGVKFVGGDIYKRFQWAAVVIGLISAVVMTVFKTTTNKVDTAMWNVRIYALNLAALILFVLISLIIRKQTKIRGILQSVMLSLMAVAMLLYFLPPFLENPHTILFAEQSVLSATFLYSIVGMCFGLILSFVAGLAVYKGNVRLSPKLGFAVMFIAILINMANELGDTLGVFLAKRVIKTNHTIFTIAVFTSNNKIMFTFAIVLACLAVPAVLFVKSRHVNEPYENNAEHRKIKAKWKNIKRWSFTAVVCAVFSFVTLTALRVYANQEIEISPVEDAKVTKDSVIVTFDQVSDGHLHRFGYTTDKGKTVRFIVIKKPNSSAYGIGLDACDICGETGYYEREGQVVCNLCNVVMNINTIGFKGGCNPIVIDYKIQDGNIIVPIAELVKHEDIFK</sequence>
<feature type="domain" description="Membrane iron-sulfur containing protein FtrD-like" evidence="2">
    <location>
        <begin position="332"/>
        <end position="433"/>
    </location>
</feature>
<dbReference type="Pfam" id="PF10080">
    <property type="entry name" value="FtrD-like"/>
    <property type="match status" value="1"/>
</dbReference>
<dbReference type="EMBL" id="JAEPRJ010000001">
    <property type="protein sequence ID" value="MBK5896555.1"/>
    <property type="molecule type" value="Genomic_DNA"/>
</dbReference>
<evidence type="ECO:0000313" key="3">
    <source>
        <dbReference type="EMBL" id="MBK5896555.1"/>
    </source>
</evidence>
<feature type="transmembrane region" description="Helical" evidence="1">
    <location>
        <begin position="31"/>
        <end position="49"/>
    </location>
</feature>
<comment type="caution">
    <text evidence="3">The sequence shown here is derived from an EMBL/GenBank/DDBJ whole genome shotgun (WGS) entry which is preliminary data.</text>
</comment>
<feature type="transmembrane region" description="Helical" evidence="1">
    <location>
        <begin position="185"/>
        <end position="203"/>
    </location>
</feature>
<name>A0ABS1IXC4_9FIRM</name>
<evidence type="ECO:0000259" key="2">
    <source>
        <dbReference type="Pfam" id="PF10080"/>
    </source>
</evidence>
<feature type="transmembrane region" description="Helical" evidence="1">
    <location>
        <begin position="284"/>
        <end position="306"/>
    </location>
</feature>
<evidence type="ECO:0000256" key="1">
    <source>
        <dbReference type="SAM" id="Phobius"/>
    </source>
</evidence>
<dbReference type="InterPro" id="IPR018758">
    <property type="entry name" value="FtrD-like"/>
</dbReference>
<evidence type="ECO:0000313" key="4">
    <source>
        <dbReference type="Proteomes" id="UP000604730"/>
    </source>
</evidence>
<keyword evidence="1" id="KW-0812">Transmembrane</keyword>
<keyword evidence="1" id="KW-1133">Transmembrane helix</keyword>